<name>A0A3R7GMN9_CLOSI</name>
<protein>
    <submittedName>
        <fullName evidence="1">Uncharacterized protein</fullName>
    </submittedName>
</protein>
<organism evidence="1 2">
    <name type="scientific">Clonorchis sinensis</name>
    <name type="common">Chinese liver fluke</name>
    <dbReference type="NCBI Taxonomy" id="79923"/>
    <lineage>
        <taxon>Eukaryota</taxon>
        <taxon>Metazoa</taxon>
        <taxon>Spiralia</taxon>
        <taxon>Lophotrochozoa</taxon>
        <taxon>Platyhelminthes</taxon>
        <taxon>Trematoda</taxon>
        <taxon>Digenea</taxon>
        <taxon>Opisthorchiida</taxon>
        <taxon>Opisthorchiata</taxon>
        <taxon>Opisthorchiidae</taxon>
        <taxon>Clonorchis</taxon>
    </lineage>
</organism>
<accession>A0A3R7GMN9</accession>
<comment type="caution">
    <text evidence="1">The sequence shown here is derived from an EMBL/GenBank/DDBJ whole genome shotgun (WGS) entry which is preliminary data.</text>
</comment>
<sequence>MVQWLEREFTDRKVRGWNPTSAPRLPLSRFGRPGSIPALMLPSGGMAVRRLKSVTAEWLFTHYYYCNQLEHEAAWCSTFSCLKTSQTGDSAGFQNIRLTETRGLRLPDEPQEGRNRSWAVEEFSATL</sequence>
<dbReference type="Proteomes" id="UP000286415">
    <property type="component" value="Unassembled WGS sequence"/>
</dbReference>
<dbReference type="AlphaFoldDB" id="A0A3R7GMN9"/>
<dbReference type="OrthoDB" id="10051416at2759"/>
<proteinExistence type="predicted"/>
<keyword evidence="2" id="KW-1185">Reference proteome</keyword>
<dbReference type="InParanoid" id="A0A3R7GMN9"/>
<dbReference type="EMBL" id="NIRI02000077">
    <property type="protein sequence ID" value="KAG5441174.1"/>
    <property type="molecule type" value="Genomic_DNA"/>
</dbReference>
<evidence type="ECO:0000313" key="1">
    <source>
        <dbReference type="EMBL" id="KAG5441174.1"/>
    </source>
</evidence>
<reference evidence="1 2" key="2">
    <citation type="journal article" date="2021" name="Genomics">
        <title>High-quality reference genome for Clonorchis sinensis.</title>
        <authorList>
            <person name="Young N.D."/>
            <person name="Stroehlein A.J."/>
            <person name="Kinkar L."/>
            <person name="Wang T."/>
            <person name="Sohn W.M."/>
            <person name="Chang B.C.H."/>
            <person name="Kaur P."/>
            <person name="Weisz D."/>
            <person name="Dudchenko O."/>
            <person name="Aiden E.L."/>
            <person name="Korhonen P.K."/>
            <person name="Gasser R.B."/>
        </authorList>
    </citation>
    <scope>NUCLEOTIDE SEQUENCE [LARGE SCALE GENOMIC DNA]</scope>
    <source>
        <strain evidence="1">Cs-k2</strain>
    </source>
</reference>
<gene>
    <name evidence="1" type="ORF">CSKR_102727</name>
</gene>
<evidence type="ECO:0000313" key="2">
    <source>
        <dbReference type="Proteomes" id="UP000286415"/>
    </source>
</evidence>
<reference evidence="1 2" key="1">
    <citation type="journal article" date="2018" name="Biotechnol. Adv.">
        <title>Improved genomic resources and new bioinformatic workflow for the carcinogenic parasite Clonorchis sinensis: Biotechnological implications.</title>
        <authorList>
            <person name="Wang D."/>
            <person name="Korhonen P.K."/>
            <person name="Gasser R.B."/>
            <person name="Young N.D."/>
        </authorList>
    </citation>
    <scope>NUCLEOTIDE SEQUENCE [LARGE SCALE GENOMIC DNA]</scope>
    <source>
        <strain evidence="1">Cs-k2</strain>
    </source>
</reference>